<proteinExistence type="predicted"/>
<gene>
    <name evidence="3" type="ORF">OXX778_LOCUS13191</name>
</gene>
<keyword evidence="4" id="KW-1185">Reference proteome</keyword>
<dbReference type="SUPFAM" id="SSF56672">
    <property type="entry name" value="DNA/RNA polymerases"/>
    <property type="match status" value="1"/>
</dbReference>
<dbReference type="AlphaFoldDB" id="A0A814C609"/>
<evidence type="ECO:0000259" key="2">
    <source>
        <dbReference type="Pfam" id="PF03372"/>
    </source>
</evidence>
<dbReference type="EMBL" id="CAJNOC010002491">
    <property type="protein sequence ID" value="CAF0936516.1"/>
    <property type="molecule type" value="Genomic_DNA"/>
</dbReference>
<dbReference type="Pfam" id="PF00078">
    <property type="entry name" value="RVT_1"/>
    <property type="match status" value="1"/>
</dbReference>
<dbReference type="InterPro" id="IPR043502">
    <property type="entry name" value="DNA/RNA_pol_sf"/>
</dbReference>
<organism evidence="3 4">
    <name type="scientific">Brachionus calyciflorus</name>
    <dbReference type="NCBI Taxonomy" id="104777"/>
    <lineage>
        <taxon>Eukaryota</taxon>
        <taxon>Metazoa</taxon>
        <taxon>Spiralia</taxon>
        <taxon>Gnathifera</taxon>
        <taxon>Rotifera</taxon>
        <taxon>Eurotatoria</taxon>
        <taxon>Monogononta</taxon>
        <taxon>Pseudotrocha</taxon>
        <taxon>Ploima</taxon>
        <taxon>Brachionidae</taxon>
        <taxon>Brachionus</taxon>
    </lineage>
</organism>
<comment type="caution">
    <text evidence="3">The sequence shown here is derived from an EMBL/GenBank/DDBJ whole genome shotgun (WGS) entry which is preliminary data.</text>
</comment>
<dbReference type="InterPro" id="IPR005135">
    <property type="entry name" value="Endo/exonuclease/phosphatase"/>
</dbReference>
<dbReference type="InterPro" id="IPR036691">
    <property type="entry name" value="Endo/exonu/phosph_ase_sf"/>
</dbReference>
<protein>
    <recommendedName>
        <fullName evidence="5">Reverse transcriptase domain-containing protein</fullName>
    </recommendedName>
</protein>
<feature type="domain" description="Reverse transcriptase" evidence="1">
    <location>
        <begin position="270"/>
        <end position="468"/>
    </location>
</feature>
<feature type="domain" description="Endonuclease/exonuclease/phosphatase" evidence="2">
    <location>
        <begin position="9"/>
        <end position="203"/>
    </location>
</feature>
<evidence type="ECO:0000313" key="4">
    <source>
        <dbReference type="Proteomes" id="UP000663879"/>
    </source>
</evidence>
<accession>A0A814C609</accession>
<sequence>MDFLKIKIASFNCRGLNNEIKIMQLRDYFTLYKIDICLLQETHFNTKENLDKLNIYFPNHIVICPLSETKSRGVGILINSSIVDEDNLNIKFFENRIISLDFKINQTPLTLIIIYSPNLREEQVKFIEELHYFLYVKKNLIFGGDFNNSFEVNSDKGLEKKWDDLNKLFKLEEAFRPLENEDFHYTWTNGHHFSRIDRLYLGKNKNSLNLNYSECISNSISDHKIVISELSILDPFKSRKFKKNSDWKLNEQNLESKKIDKVSKESLNDLLQIIANRFRSIGHKIIQDHQTCSIFGRRMHDNIWLLSDMIEDSNKRKKELNIILADQQKAFDREFIFNNIKRIYNNSSAKIVLNMYETLSIIIKSGIKQGCALSMMLYIIAFEELMLRIKLNKNIKGYKIYGLEEREIKLTAYADDIVGYLRDKLSIELFFHEFAEWGEISGARINREKTGIVDVNNPDPIEDFKVLGVLFNKKGISPKNLENVIGKINQAIYLWDIPSLNMLERITIVKTFLLSKLWFIATFITINKHKIKELHIMIFRFIWNSKIELVKRETLILPFENGGMNMFHLESRLKTVSPQTYLYIRKNYQRDFYQLSIKWLKFHLRDLGLKNFNIIPYGGDKRLPVVYQFMIECQNEFKNYDKKFCEKNYTSKKTY</sequence>
<dbReference type="InterPro" id="IPR000477">
    <property type="entry name" value="RT_dom"/>
</dbReference>
<dbReference type="Pfam" id="PF03372">
    <property type="entry name" value="Exo_endo_phos"/>
    <property type="match status" value="1"/>
</dbReference>
<evidence type="ECO:0008006" key="5">
    <source>
        <dbReference type="Google" id="ProtNLM"/>
    </source>
</evidence>
<dbReference type="GO" id="GO:0003824">
    <property type="term" value="F:catalytic activity"/>
    <property type="evidence" value="ECO:0007669"/>
    <property type="project" value="InterPro"/>
</dbReference>
<reference evidence="3" key="1">
    <citation type="submission" date="2021-02" db="EMBL/GenBank/DDBJ databases">
        <authorList>
            <person name="Nowell W R."/>
        </authorList>
    </citation>
    <scope>NUCLEOTIDE SEQUENCE</scope>
    <source>
        <strain evidence="3">Ploen Becks lab</strain>
    </source>
</reference>
<name>A0A814C609_9BILA</name>
<evidence type="ECO:0000259" key="1">
    <source>
        <dbReference type="Pfam" id="PF00078"/>
    </source>
</evidence>
<dbReference type="PANTHER" id="PTHR31635">
    <property type="entry name" value="REVERSE TRANSCRIPTASE DOMAIN-CONTAINING PROTEIN-RELATED"/>
    <property type="match status" value="1"/>
</dbReference>
<dbReference type="PANTHER" id="PTHR31635:SF196">
    <property type="entry name" value="REVERSE TRANSCRIPTASE DOMAIN-CONTAINING PROTEIN-RELATED"/>
    <property type="match status" value="1"/>
</dbReference>
<dbReference type="Proteomes" id="UP000663879">
    <property type="component" value="Unassembled WGS sequence"/>
</dbReference>
<dbReference type="OrthoDB" id="416119at2759"/>
<evidence type="ECO:0000313" key="3">
    <source>
        <dbReference type="EMBL" id="CAF0936516.1"/>
    </source>
</evidence>
<dbReference type="Gene3D" id="3.60.10.10">
    <property type="entry name" value="Endonuclease/exonuclease/phosphatase"/>
    <property type="match status" value="1"/>
</dbReference>
<dbReference type="CDD" id="cd09076">
    <property type="entry name" value="L1-EN"/>
    <property type="match status" value="1"/>
</dbReference>
<dbReference type="SUPFAM" id="SSF56219">
    <property type="entry name" value="DNase I-like"/>
    <property type="match status" value="1"/>
</dbReference>